<dbReference type="PROSITE" id="PS00097">
    <property type="entry name" value="CARBAMOYLTRANSFERASE"/>
    <property type="match status" value="1"/>
</dbReference>
<dbReference type="InterPro" id="IPR036901">
    <property type="entry name" value="Asp/Orn_carbamoylTrfase_sf"/>
</dbReference>
<evidence type="ECO:0000259" key="3">
    <source>
        <dbReference type="Pfam" id="PF00185"/>
    </source>
</evidence>
<evidence type="ECO:0008006" key="7">
    <source>
        <dbReference type="Google" id="ProtNLM"/>
    </source>
</evidence>
<protein>
    <recommendedName>
        <fullName evidence="7">Aspartate carbamoyltransferase</fullName>
    </recommendedName>
</protein>
<evidence type="ECO:0000256" key="2">
    <source>
        <dbReference type="RuleBase" id="RU003634"/>
    </source>
</evidence>
<organism evidence="5 6">
    <name type="scientific">Streptomyces catenulae</name>
    <dbReference type="NCBI Taxonomy" id="66875"/>
    <lineage>
        <taxon>Bacteria</taxon>
        <taxon>Bacillati</taxon>
        <taxon>Actinomycetota</taxon>
        <taxon>Actinomycetes</taxon>
        <taxon>Kitasatosporales</taxon>
        <taxon>Streptomycetaceae</taxon>
        <taxon>Streptomyces</taxon>
    </lineage>
</organism>
<dbReference type="EMBL" id="JBEZVI010000009">
    <property type="protein sequence ID" value="MEU3711137.1"/>
    <property type="molecule type" value="Genomic_DNA"/>
</dbReference>
<dbReference type="PANTHER" id="PTHR45753:SF6">
    <property type="entry name" value="ASPARTATE CARBAMOYLTRANSFERASE"/>
    <property type="match status" value="1"/>
</dbReference>
<dbReference type="PANTHER" id="PTHR45753">
    <property type="entry name" value="ORNITHINE CARBAMOYLTRANSFERASE, MITOCHONDRIAL"/>
    <property type="match status" value="1"/>
</dbReference>
<dbReference type="InterPro" id="IPR006132">
    <property type="entry name" value="Asp/Orn_carbamoyltranf_P-bd"/>
</dbReference>
<name>A0ABV2YZG9_9ACTN</name>
<dbReference type="PRINTS" id="PR00101">
    <property type="entry name" value="ATCASE"/>
</dbReference>
<feature type="domain" description="Aspartate/ornithine carbamoyltransferase carbamoyl-P binding" evidence="4">
    <location>
        <begin position="6"/>
        <end position="144"/>
    </location>
</feature>
<comment type="similarity">
    <text evidence="2">Belongs to the aspartate/ornithine carbamoyltransferase superfamily.</text>
</comment>
<proteinExistence type="inferred from homology"/>
<reference evidence="5 6" key="1">
    <citation type="submission" date="2024-06" db="EMBL/GenBank/DDBJ databases">
        <title>The Natural Products Discovery Center: Release of the First 8490 Sequenced Strains for Exploring Actinobacteria Biosynthetic Diversity.</title>
        <authorList>
            <person name="Kalkreuter E."/>
            <person name="Kautsar S.A."/>
            <person name="Yang D."/>
            <person name="Bader C.D."/>
            <person name="Teijaro C.N."/>
            <person name="Fluegel L."/>
            <person name="Davis C.M."/>
            <person name="Simpson J.R."/>
            <person name="Lauterbach L."/>
            <person name="Steele A.D."/>
            <person name="Gui C."/>
            <person name="Meng S."/>
            <person name="Li G."/>
            <person name="Viehrig K."/>
            <person name="Ye F."/>
            <person name="Su P."/>
            <person name="Kiefer A.F."/>
            <person name="Nichols A."/>
            <person name="Cepeda A.J."/>
            <person name="Yan W."/>
            <person name="Fan B."/>
            <person name="Jiang Y."/>
            <person name="Adhikari A."/>
            <person name="Zheng C.-J."/>
            <person name="Schuster L."/>
            <person name="Cowan T.M."/>
            <person name="Smanski M.J."/>
            <person name="Chevrette M.G."/>
            <person name="De Carvalho L.P.S."/>
            <person name="Shen B."/>
        </authorList>
    </citation>
    <scope>NUCLEOTIDE SEQUENCE [LARGE SCALE GENOMIC DNA]</scope>
    <source>
        <strain evidence="5 6">NPDC033039</strain>
    </source>
</reference>
<accession>A0ABV2YZG9</accession>
<evidence type="ECO:0000313" key="6">
    <source>
        <dbReference type="Proteomes" id="UP001550853"/>
    </source>
</evidence>
<dbReference type="Proteomes" id="UP001550853">
    <property type="component" value="Unassembled WGS sequence"/>
</dbReference>
<dbReference type="PRINTS" id="PR00100">
    <property type="entry name" value="AOTCASE"/>
</dbReference>
<dbReference type="RefSeq" id="WP_051739388.1">
    <property type="nucleotide sequence ID" value="NZ_JBEZVI010000009.1"/>
</dbReference>
<keyword evidence="1 2" id="KW-0808">Transferase</keyword>
<evidence type="ECO:0000256" key="1">
    <source>
        <dbReference type="ARBA" id="ARBA00022679"/>
    </source>
</evidence>
<evidence type="ECO:0000259" key="4">
    <source>
        <dbReference type="Pfam" id="PF02729"/>
    </source>
</evidence>
<dbReference type="Pfam" id="PF02729">
    <property type="entry name" value="OTCace_N"/>
    <property type="match status" value="1"/>
</dbReference>
<dbReference type="SUPFAM" id="SSF53671">
    <property type="entry name" value="Aspartate/ornithine carbamoyltransferase"/>
    <property type="match status" value="1"/>
</dbReference>
<dbReference type="Gene3D" id="3.40.50.1370">
    <property type="entry name" value="Aspartate/ornithine carbamoyltransferase"/>
    <property type="match status" value="2"/>
</dbReference>
<dbReference type="InterPro" id="IPR006131">
    <property type="entry name" value="Asp_carbamoyltransf_Asp/Orn-bd"/>
</dbReference>
<gene>
    <name evidence="5" type="ORF">AB0E61_13690</name>
</gene>
<evidence type="ECO:0000313" key="5">
    <source>
        <dbReference type="EMBL" id="MEU3711137.1"/>
    </source>
</evidence>
<dbReference type="Pfam" id="PF00185">
    <property type="entry name" value="OTCace"/>
    <property type="match status" value="1"/>
</dbReference>
<sequence length="325" mass="35304">MEGASILQVNELTQTQLLSLFALASDLETGRRTASRALEGVIVLTAFFEPSTRTRLSFESAAHRSGASVISVPDGRVSSVHKGESLADTGVMLNSYADIVVLRHPSGTALDDIRATRLNIPLINGGNGCAEHPTQAMADWYALHKRCADRDGAEIPLRPGRRRSLGVIGTPRRMRALRSFLLMGAVHFPHLLREVTVVSEDPQPLDAELAKALADASLPVVCTADLRQHVGRFDIVYQNSLTLVGTEYEVFDSAFRIDGDTPLKPDALVMHPLARLSELGADLDGTPHNLYFDQADGAVFVRQALLLAVAGRLDRIRRSDPEDLG</sequence>
<dbReference type="InterPro" id="IPR006130">
    <property type="entry name" value="Asp/Orn_carbamoylTrfase"/>
</dbReference>
<comment type="caution">
    <text evidence="5">The sequence shown here is derived from an EMBL/GenBank/DDBJ whole genome shotgun (WGS) entry which is preliminary data.</text>
</comment>
<feature type="domain" description="Aspartate/ornithine carbamoyltransferase Asp/Orn-binding" evidence="3">
    <location>
        <begin position="210"/>
        <end position="308"/>
    </location>
</feature>
<keyword evidence="6" id="KW-1185">Reference proteome</keyword>